<evidence type="ECO:0000256" key="2">
    <source>
        <dbReference type="ARBA" id="ARBA00003921"/>
    </source>
</evidence>
<dbReference type="GO" id="GO:0071949">
    <property type="term" value="F:FAD binding"/>
    <property type="evidence" value="ECO:0007669"/>
    <property type="project" value="InterPro"/>
</dbReference>
<dbReference type="AlphaFoldDB" id="A0A1G9BVP8"/>
<keyword evidence="14 20" id="KW-0573">Peptidoglycan synthesis</keyword>
<comment type="catalytic activity">
    <reaction evidence="19 20">
        <text>UDP-N-acetyl-alpha-D-muramate + NADP(+) = UDP-N-acetyl-3-O-(1-carboxyvinyl)-alpha-D-glucosamine + NADPH + H(+)</text>
        <dbReference type="Rhea" id="RHEA:12248"/>
        <dbReference type="ChEBI" id="CHEBI:15378"/>
        <dbReference type="ChEBI" id="CHEBI:57783"/>
        <dbReference type="ChEBI" id="CHEBI:58349"/>
        <dbReference type="ChEBI" id="CHEBI:68483"/>
        <dbReference type="ChEBI" id="CHEBI:70757"/>
        <dbReference type="EC" id="1.3.1.98"/>
    </reaction>
</comment>
<dbReference type="InterPro" id="IPR016166">
    <property type="entry name" value="FAD-bd_PCMH"/>
</dbReference>
<evidence type="ECO:0000256" key="15">
    <source>
        <dbReference type="ARBA" id="ARBA00023002"/>
    </source>
</evidence>
<evidence type="ECO:0000256" key="13">
    <source>
        <dbReference type="ARBA" id="ARBA00022960"/>
    </source>
</evidence>
<feature type="active site" description="Proton donor" evidence="20">
    <location>
        <position position="236"/>
    </location>
</feature>
<sequence length="350" mass="38132">MALDIRTNCSLIPYHSFGLQSTAKALVEIHTPEELREVYFAPDYRDVPKLVLGSGSNTVFLQPFDGLIIINRILGRHQQPTEDGVLVHLGAGEDWHTAVMWSLAEGIHGLENLALIPGTAGAAPVQNIGAYGVEFASVCAYVDVLEIDSGETRRLNASDCQFGYRDSIFKGELKDKVVIVGVGLRLSRDWKPQLAYGPLKTLQSQQALSAAAVAEHIMLVRRQKLPDPKLLGNAGSFFKNPVVSQAVYLDLKQRYPEMPAFASGANGNMKLAAGWLIDQAGLKGYRHQGVGVHEQQALVLVNYGNGTADELISLATKVATEVQSRFGVTLIPEVRLLDRTGNQHWGSHAE</sequence>
<dbReference type="PROSITE" id="PS51387">
    <property type="entry name" value="FAD_PCMH"/>
    <property type="match status" value="1"/>
</dbReference>
<dbReference type="UniPathway" id="UPA00219"/>
<keyword evidence="10 20" id="KW-0285">Flavoprotein</keyword>
<keyword evidence="15 20" id="KW-0560">Oxidoreductase</keyword>
<comment type="similarity">
    <text evidence="5 20">Belongs to the MurB family.</text>
</comment>
<evidence type="ECO:0000256" key="8">
    <source>
        <dbReference type="ARBA" id="ARBA00022490"/>
    </source>
</evidence>
<protein>
    <recommendedName>
        <fullName evidence="7 20">UDP-N-acetylenolpyruvoylglucosamine reductase</fullName>
        <ecNumber evidence="6 20">1.3.1.98</ecNumber>
    </recommendedName>
    <alternativeName>
        <fullName evidence="18 20">UDP-N-acetylmuramate dehydrogenase</fullName>
    </alternativeName>
</protein>
<evidence type="ECO:0000256" key="19">
    <source>
        <dbReference type="ARBA" id="ARBA00048914"/>
    </source>
</evidence>
<keyword evidence="12 20" id="KW-0521">NADP</keyword>
<accession>A0A1G9BVP8</accession>
<dbReference type="GO" id="GO:0071555">
    <property type="term" value="P:cell wall organization"/>
    <property type="evidence" value="ECO:0007669"/>
    <property type="project" value="UniProtKB-KW"/>
</dbReference>
<evidence type="ECO:0000256" key="4">
    <source>
        <dbReference type="ARBA" id="ARBA00004752"/>
    </source>
</evidence>
<evidence type="ECO:0000256" key="18">
    <source>
        <dbReference type="ARBA" id="ARBA00031026"/>
    </source>
</evidence>
<comment type="pathway">
    <text evidence="4 20">Cell wall biogenesis; peptidoglycan biosynthesis.</text>
</comment>
<comment type="cofactor">
    <cofactor evidence="1 20">
        <name>FAD</name>
        <dbReference type="ChEBI" id="CHEBI:57692"/>
    </cofactor>
</comment>
<dbReference type="PANTHER" id="PTHR21071">
    <property type="entry name" value="UDP-N-ACETYLENOLPYRUVOYLGLUCOSAMINE REDUCTASE"/>
    <property type="match status" value="1"/>
</dbReference>
<keyword evidence="17 20" id="KW-0961">Cell wall biogenesis/degradation</keyword>
<dbReference type="InterPro" id="IPR036318">
    <property type="entry name" value="FAD-bd_PCMH-like_sf"/>
</dbReference>
<evidence type="ECO:0000259" key="21">
    <source>
        <dbReference type="PROSITE" id="PS51387"/>
    </source>
</evidence>
<feature type="domain" description="FAD-binding PCMH-type" evidence="21">
    <location>
        <begin position="19"/>
        <end position="189"/>
    </location>
</feature>
<dbReference type="GO" id="GO:0008360">
    <property type="term" value="P:regulation of cell shape"/>
    <property type="evidence" value="ECO:0007669"/>
    <property type="project" value="UniProtKB-KW"/>
</dbReference>
<dbReference type="Gene3D" id="3.30.43.10">
    <property type="entry name" value="Uridine Diphospho-n-acetylenolpyruvylglucosamine Reductase, domain 2"/>
    <property type="match status" value="1"/>
</dbReference>
<organism evidence="22 23">
    <name type="scientific">Ferrimonas sediminum</name>
    <dbReference type="NCBI Taxonomy" id="718193"/>
    <lineage>
        <taxon>Bacteria</taxon>
        <taxon>Pseudomonadati</taxon>
        <taxon>Pseudomonadota</taxon>
        <taxon>Gammaproteobacteria</taxon>
        <taxon>Alteromonadales</taxon>
        <taxon>Ferrimonadaceae</taxon>
        <taxon>Ferrimonas</taxon>
    </lineage>
</organism>
<dbReference type="SUPFAM" id="SSF56194">
    <property type="entry name" value="Uridine diphospho-N-Acetylenolpyruvylglucosamine reductase, MurB, C-terminal domain"/>
    <property type="match status" value="1"/>
</dbReference>
<comment type="subcellular location">
    <subcellularLocation>
        <location evidence="3 20">Cytoplasm</location>
    </subcellularLocation>
</comment>
<dbReference type="InterPro" id="IPR036635">
    <property type="entry name" value="MurB_C_sf"/>
</dbReference>
<keyword evidence="16 20" id="KW-0131">Cell cycle</keyword>
<evidence type="ECO:0000256" key="7">
    <source>
        <dbReference type="ARBA" id="ARBA00015188"/>
    </source>
</evidence>
<reference evidence="23" key="1">
    <citation type="submission" date="2016-10" db="EMBL/GenBank/DDBJ databases">
        <authorList>
            <person name="Varghese N."/>
            <person name="Submissions S."/>
        </authorList>
    </citation>
    <scope>NUCLEOTIDE SEQUENCE [LARGE SCALE GENOMIC DNA]</scope>
    <source>
        <strain evidence="23">DSM 23317</strain>
    </source>
</reference>
<evidence type="ECO:0000313" key="22">
    <source>
        <dbReference type="EMBL" id="SDK43516.1"/>
    </source>
</evidence>
<dbReference type="GO" id="GO:0008762">
    <property type="term" value="F:UDP-N-acetylmuramate dehydrogenase activity"/>
    <property type="evidence" value="ECO:0007669"/>
    <property type="project" value="UniProtKB-UniRule"/>
</dbReference>
<feature type="active site" evidence="20">
    <location>
        <position position="333"/>
    </location>
</feature>
<dbReference type="GO" id="GO:0005829">
    <property type="term" value="C:cytosol"/>
    <property type="evidence" value="ECO:0007669"/>
    <property type="project" value="TreeGrafter"/>
</dbReference>
<evidence type="ECO:0000256" key="1">
    <source>
        <dbReference type="ARBA" id="ARBA00001974"/>
    </source>
</evidence>
<gene>
    <name evidence="20" type="primary">murB</name>
    <name evidence="22" type="ORF">SAMN04488540_1372</name>
</gene>
<dbReference type="InterPro" id="IPR006094">
    <property type="entry name" value="Oxid_FAD_bind_N"/>
</dbReference>
<dbReference type="InterPro" id="IPR016169">
    <property type="entry name" value="FAD-bd_PCMH_sub2"/>
</dbReference>
<evidence type="ECO:0000256" key="12">
    <source>
        <dbReference type="ARBA" id="ARBA00022857"/>
    </source>
</evidence>
<dbReference type="GO" id="GO:0009252">
    <property type="term" value="P:peptidoglycan biosynthetic process"/>
    <property type="evidence" value="ECO:0007669"/>
    <property type="project" value="UniProtKB-UniRule"/>
</dbReference>
<name>A0A1G9BVP8_9GAMM</name>
<evidence type="ECO:0000256" key="3">
    <source>
        <dbReference type="ARBA" id="ARBA00004496"/>
    </source>
</evidence>
<keyword evidence="13 20" id="KW-0133">Cell shape</keyword>
<evidence type="ECO:0000256" key="17">
    <source>
        <dbReference type="ARBA" id="ARBA00023316"/>
    </source>
</evidence>
<dbReference type="EMBL" id="FNEM01000037">
    <property type="protein sequence ID" value="SDK43516.1"/>
    <property type="molecule type" value="Genomic_DNA"/>
</dbReference>
<evidence type="ECO:0000256" key="20">
    <source>
        <dbReference type="HAMAP-Rule" id="MF_00037"/>
    </source>
</evidence>
<dbReference type="Pfam" id="PF01565">
    <property type="entry name" value="FAD_binding_4"/>
    <property type="match status" value="1"/>
</dbReference>
<keyword evidence="9 20" id="KW-0132">Cell division</keyword>
<dbReference type="SUPFAM" id="SSF56176">
    <property type="entry name" value="FAD-binding/transporter-associated domain-like"/>
    <property type="match status" value="1"/>
</dbReference>
<dbReference type="RefSeq" id="WP_218126967.1">
    <property type="nucleotide sequence ID" value="NZ_FNEM01000037.1"/>
</dbReference>
<evidence type="ECO:0000256" key="14">
    <source>
        <dbReference type="ARBA" id="ARBA00022984"/>
    </source>
</evidence>
<dbReference type="NCBIfam" id="TIGR00179">
    <property type="entry name" value="murB"/>
    <property type="match status" value="1"/>
</dbReference>
<proteinExistence type="inferred from homology"/>
<dbReference type="HAMAP" id="MF_00037">
    <property type="entry name" value="MurB"/>
    <property type="match status" value="1"/>
</dbReference>
<dbReference type="Gene3D" id="3.90.78.10">
    <property type="entry name" value="UDP-N-acetylenolpyruvoylglucosamine reductase, C-terminal domain"/>
    <property type="match status" value="1"/>
</dbReference>
<feature type="active site" evidence="20">
    <location>
        <position position="165"/>
    </location>
</feature>
<dbReference type="Gene3D" id="3.30.465.10">
    <property type="match status" value="1"/>
</dbReference>
<dbReference type="PANTHER" id="PTHR21071:SF4">
    <property type="entry name" value="UDP-N-ACETYLENOLPYRUVOYLGLUCOSAMINE REDUCTASE"/>
    <property type="match status" value="1"/>
</dbReference>
<evidence type="ECO:0000256" key="6">
    <source>
        <dbReference type="ARBA" id="ARBA00012518"/>
    </source>
</evidence>
<dbReference type="NCBIfam" id="NF000755">
    <property type="entry name" value="PRK00046.1"/>
    <property type="match status" value="1"/>
</dbReference>
<comment type="function">
    <text evidence="2 20">Cell wall formation.</text>
</comment>
<dbReference type="InterPro" id="IPR016167">
    <property type="entry name" value="FAD-bd_PCMH_sub1"/>
</dbReference>
<dbReference type="EC" id="1.3.1.98" evidence="6 20"/>
<evidence type="ECO:0000256" key="5">
    <source>
        <dbReference type="ARBA" id="ARBA00010485"/>
    </source>
</evidence>
<dbReference type="InterPro" id="IPR003170">
    <property type="entry name" value="MurB"/>
</dbReference>
<keyword evidence="8 20" id="KW-0963">Cytoplasm</keyword>
<dbReference type="GO" id="GO:0051301">
    <property type="term" value="P:cell division"/>
    <property type="evidence" value="ECO:0007669"/>
    <property type="project" value="UniProtKB-KW"/>
</dbReference>
<evidence type="ECO:0000256" key="9">
    <source>
        <dbReference type="ARBA" id="ARBA00022618"/>
    </source>
</evidence>
<dbReference type="Proteomes" id="UP000199527">
    <property type="component" value="Unassembled WGS sequence"/>
</dbReference>
<keyword evidence="23" id="KW-1185">Reference proteome</keyword>
<evidence type="ECO:0000313" key="23">
    <source>
        <dbReference type="Proteomes" id="UP000199527"/>
    </source>
</evidence>
<evidence type="ECO:0000256" key="10">
    <source>
        <dbReference type="ARBA" id="ARBA00022630"/>
    </source>
</evidence>
<keyword evidence="11 20" id="KW-0274">FAD</keyword>
<dbReference type="InterPro" id="IPR011601">
    <property type="entry name" value="MurB_C"/>
</dbReference>
<evidence type="ECO:0000256" key="11">
    <source>
        <dbReference type="ARBA" id="ARBA00022827"/>
    </source>
</evidence>
<evidence type="ECO:0000256" key="16">
    <source>
        <dbReference type="ARBA" id="ARBA00023306"/>
    </source>
</evidence>
<dbReference type="Pfam" id="PF02873">
    <property type="entry name" value="MurB_C"/>
    <property type="match status" value="1"/>
</dbReference>